<dbReference type="PROSITE" id="PS51257">
    <property type="entry name" value="PROKAR_LIPOPROTEIN"/>
    <property type="match status" value="1"/>
</dbReference>
<dbReference type="RefSeq" id="WP_171626290.1">
    <property type="nucleotide sequence ID" value="NZ_JABBPG010000004.1"/>
</dbReference>
<keyword evidence="4" id="KW-1185">Reference proteome</keyword>
<gene>
    <name evidence="3" type="ORF">HG263_11885</name>
</gene>
<dbReference type="Pfam" id="PF25060">
    <property type="entry name" value="ARM_TT21_2nd"/>
    <property type="match status" value="1"/>
</dbReference>
<comment type="caution">
    <text evidence="3">The sequence shown here is derived from an EMBL/GenBank/DDBJ whole genome shotgun (WGS) entry which is preliminary data.</text>
</comment>
<evidence type="ECO:0000259" key="2">
    <source>
        <dbReference type="Pfam" id="PF25060"/>
    </source>
</evidence>
<dbReference type="Gene3D" id="1.25.40.10">
    <property type="entry name" value="Tetratricopeptide repeat domain"/>
    <property type="match status" value="1"/>
</dbReference>
<sequence length="392" mass="45034">MKYFILLLFLTLVGCSHTAEKTTPIQITPPVTLMNHGLFRPIPVTQEARIFMLPEHEQRDFKEYAQQAQEKQVRVDRIIADYLESRISNFSYDGATLTASEVVQRNEGNCISLAILTQAYANLLGVQTSFSEVASIPVYKQQNQTILISHHFKTKLYAPVEQKQDWVYFIRPGTVIDYFPVTDIAFVGSASYQDLVAKYYANLATEALLKKQYNLSYSLLIKAFEYTPYDPELISLAAVLHRRYDDTNTAQKLYEFAYDNQFISSNLLHNYSFLAQQLGNTKLVKKLDKTLYDSAKTPFDFIQLAEQAIARHQYLNAENILKKLTHDTPYLPEPFFSLAKVSYLKGDTKAAQHYLQTAIDKAEDQKKQGIYQAKLNTLKQFDSSYNQIKEQN</sequence>
<feature type="signal peptide" evidence="1">
    <location>
        <begin position="1"/>
        <end position="18"/>
    </location>
</feature>
<organism evidence="3 4">
    <name type="scientific">Pseudoalteromonas caenipelagi</name>
    <dbReference type="NCBI Taxonomy" id="2726988"/>
    <lineage>
        <taxon>Bacteria</taxon>
        <taxon>Pseudomonadati</taxon>
        <taxon>Pseudomonadota</taxon>
        <taxon>Gammaproteobacteria</taxon>
        <taxon>Alteromonadales</taxon>
        <taxon>Pseudoalteromonadaceae</taxon>
        <taxon>Pseudoalteromonas</taxon>
    </lineage>
</organism>
<evidence type="ECO:0000256" key="1">
    <source>
        <dbReference type="SAM" id="SignalP"/>
    </source>
</evidence>
<name>A0A849VHS2_9GAMM</name>
<dbReference type="Proteomes" id="UP000586305">
    <property type="component" value="Unassembled WGS sequence"/>
</dbReference>
<dbReference type="AlphaFoldDB" id="A0A849VHS2"/>
<reference evidence="3 4" key="1">
    <citation type="submission" date="2020-04" db="EMBL/GenBank/DDBJ databases">
        <title>Pseudoalteromonas caenipelagi sp. nov., isolated from a tidal flat.</title>
        <authorList>
            <person name="Park S."/>
            <person name="Yoon J.-H."/>
        </authorList>
    </citation>
    <scope>NUCLEOTIDE SEQUENCE [LARGE SCALE GENOMIC DNA]</scope>
    <source>
        <strain evidence="3 4">JBTF-M23</strain>
    </source>
</reference>
<dbReference type="InterPro" id="IPR011990">
    <property type="entry name" value="TPR-like_helical_dom_sf"/>
</dbReference>
<proteinExistence type="predicted"/>
<accession>A0A849VHS2</accession>
<dbReference type="EMBL" id="JABBPG010000004">
    <property type="protein sequence ID" value="NOU51227.1"/>
    <property type="molecule type" value="Genomic_DNA"/>
</dbReference>
<evidence type="ECO:0000313" key="4">
    <source>
        <dbReference type="Proteomes" id="UP000586305"/>
    </source>
</evidence>
<keyword evidence="1" id="KW-0732">Signal</keyword>
<feature type="chain" id="PRO_5032548690" description="Tetratricopeptide repeat protein 21A/21B second ARM domain-containing protein" evidence="1">
    <location>
        <begin position="19"/>
        <end position="392"/>
    </location>
</feature>
<dbReference type="SUPFAM" id="SSF48452">
    <property type="entry name" value="TPR-like"/>
    <property type="match status" value="1"/>
</dbReference>
<dbReference type="InterPro" id="IPR056832">
    <property type="entry name" value="ARM_TT21_2nd"/>
</dbReference>
<evidence type="ECO:0000313" key="3">
    <source>
        <dbReference type="EMBL" id="NOU51227.1"/>
    </source>
</evidence>
<feature type="domain" description="Tetratricopeptide repeat protein 21A/21B second ARM" evidence="2">
    <location>
        <begin position="291"/>
        <end position="371"/>
    </location>
</feature>
<protein>
    <recommendedName>
        <fullName evidence="2">Tetratricopeptide repeat protein 21A/21B second ARM domain-containing protein</fullName>
    </recommendedName>
</protein>